<evidence type="ECO:0000259" key="6">
    <source>
        <dbReference type="Pfam" id="PF06305"/>
    </source>
</evidence>
<keyword evidence="8" id="KW-1185">Reference proteome</keyword>
<feature type="transmembrane region" description="Helical" evidence="5">
    <location>
        <begin position="35"/>
        <end position="57"/>
    </location>
</feature>
<keyword evidence="4 5" id="KW-0472">Membrane</keyword>
<sequence>MTPTIVIATLIALFTMIFSVQNAQSVELSLFAWRFAGPLAAIILLAFAAGALTAWLTGLPSRLRLRKELREALQREEALKSQPPADNDSR</sequence>
<gene>
    <name evidence="7" type="ORF">GURASL_09480</name>
</gene>
<keyword evidence="2 5" id="KW-0812">Transmembrane</keyword>
<evidence type="ECO:0000313" key="7">
    <source>
        <dbReference type="EMBL" id="BDV42025.1"/>
    </source>
</evidence>
<accession>A0ABN6VP67</accession>
<dbReference type="PANTHER" id="PTHR41335">
    <property type="entry name" value="MEMBRANE PROTEIN-RELATED"/>
    <property type="match status" value="1"/>
</dbReference>
<dbReference type="PANTHER" id="PTHR41335:SF1">
    <property type="entry name" value="MEMBRANE PROTEIN"/>
    <property type="match status" value="1"/>
</dbReference>
<dbReference type="Pfam" id="PF06305">
    <property type="entry name" value="LapA_dom"/>
    <property type="match status" value="1"/>
</dbReference>
<protein>
    <recommendedName>
        <fullName evidence="6">Lipopolysaccharide assembly protein A domain-containing protein</fullName>
    </recommendedName>
</protein>
<evidence type="ECO:0000256" key="4">
    <source>
        <dbReference type="ARBA" id="ARBA00023136"/>
    </source>
</evidence>
<evidence type="ECO:0000256" key="1">
    <source>
        <dbReference type="ARBA" id="ARBA00022475"/>
    </source>
</evidence>
<evidence type="ECO:0000313" key="8">
    <source>
        <dbReference type="Proteomes" id="UP001317705"/>
    </source>
</evidence>
<evidence type="ECO:0000256" key="2">
    <source>
        <dbReference type="ARBA" id="ARBA00022692"/>
    </source>
</evidence>
<feature type="domain" description="Lipopolysaccharide assembly protein A" evidence="6">
    <location>
        <begin position="21"/>
        <end position="81"/>
    </location>
</feature>
<proteinExistence type="predicted"/>
<reference evidence="7 8" key="1">
    <citation type="submission" date="2022-12" db="EMBL/GenBank/DDBJ databases">
        <title>Polyphasic characterization of Geotalea uranireducens NIT-SL11 newly isolated from a complex of sewage sludge and microbially reduced graphene oxide.</title>
        <authorList>
            <person name="Xie L."/>
            <person name="Yoshida N."/>
            <person name="Meng L."/>
        </authorList>
    </citation>
    <scope>NUCLEOTIDE SEQUENCE [LARGE SCALE GENOMIC DNA]</scope>
    <source>
        <strain evidence="7 8">NIT-SL11</strain>
    </source>
</reference>
<name>A0ABN6VP67_9BACT</name>
<dbReference type="InterPro" id="IPR010445">
    <property type="entry name" value="LapA_dom"/>
</dbReference>
<dbReference type="RefSeq" id="WP_282002225.1">
    <property type="nucleotide sequence ID" value="NZ_AP027151.1"/>
</dbReference>
<keyword evidence="3 5" id="KW-1133">Transmembrane helix</keyword>
<dbReference type="Proteomes" id="UP001317705">
    <property type="component" value="Chromosome"/>
</dbReference>
<evidence type="ECO:0000256" key="5">
    <source>
        <dbReference type="SAM" id="Phobius"/>
    </source>
</evidence>
<dbReference type="EMBL" id="AP027151">
    <property type="protein sequence ID" value="BDV42025.1"/>
    <property type="molecule type" value="Genomic_DNA"/>
</dbReference>
<evidence type="ECO:0000256" key="3">
    <source>
        <dbReference type="ARBA" id="ARBA00022989"/>
    </source>
</evidence>
<keyword evidence="1" id="KW-1003">Cell membrane</keyword>
<organism evidence="7 8">
    <name type="scientific">Geotalea uraniireducens</name>
    <dbReference type="NCBI Taxonomy" id="351604"/>
    <lineage>
        <taxon>Bacteria</taxon>
        <taxon>Pseudomonadati</taxon>
        <taxon>Thermodesulfobacteriota</taxon>
        <taxon>Desulfuromonadia</taxon>
        <taxon>Geobacterales</taxon>
        <taxon>Geobacteraceae</taxon>
        <taxon>Geotalea</taxon>
    </lineage>
</organism>